<evidence type="ECO:0000313" key="2">
    <source>
        <dbReference type="Proteomes" id="UP001152484"/>
    </source>
</evidence>
<gene>
    <name evidence="1" type="ORF">CEURO_LOCUS12965</name>
</gene>
<evidence type="ECO:0000313" key="1">
    <source>
        <dbReference type="EMBL" id="CAH9094982.1"/>
    </source>
</evidence>
<reference evidence="1" key="1">
    <citation type="submission" date="2022-07" db="EMBL/GenBank/DDBJ databases">
        <authorList>
            <person name="Macas J."/>
            <person name="Novak P."/>
            <person name="Neumann P."/>
        </authorList>
    </citation>
    <scope>NUCLEOTIDE SEQUENCE</scope>
</reference>
<dbReference type="Proteomes" id="UP001152484">
    <property type="component" value="Unassembled WGS sequence"/>
</dbReference>
<sequence>MYHLFSSILGNSIGDFPNLPFKLKLGMHGKITSAANDFGFLLPRWDISVLPHRSSGVAQFDKFLSNLYKRLSANFRRIPHVESQLFSTCIISTIVSPFDVALQKS</sequence>
<protein>
    <submittedName>
        <fullName evidence="1">Uncharacterized protein</fullName>
    </submittedName>
</protein>
<keyword evidence="2" id="KW-1185">Reference proteome</keyword>
<comment type="caution">
    <text evidence="1">The sequence shown here is derived from an EMBL/GenBank/DDBJ whole genome shotgun (WGS) entry which is preliminary data.</text>
</comment>
<accession>A0A9P0ZC77</accession>
<proteinExistence type="predicted"/>
<dbReference type="EMBL" id="CAMAPE010000032">
    <property type="protein sequence ID" value="CAH9094982.1"/>
    <property type="molecule type" value="Genomic_DNA"/>
</dbReference>
<organism evidence="1 2">
    <name type="scientific">Cuscuta europaea</name>
    <name type="common">European dodder</name>
    <dbReference type="NCBI Taxonomy" id="41803"/>
    <lineage>
        <taxon>Eukaryota</taxon>
        <taxon>Viridiplantae</taxon>
        <taxon>Streptophyta</taxon>
        <taxon>Embryophyta</taxon>
        <taxon>Tracheophyta</taxon>
        <taxon>Spermatophyta</taxon>
        <taxon>Magnoliopsida</taxon>
        <taxon>eudicotyledons</taxon>
        <taxon>Gunneridae</taxon>
        <taxon>Pentapetalae</taxon>
        <taxon>asterids</taxon>
        <taxon>lamiids</taxon>
        <taxon>Solanales</taxon>
        <taxon>Convolvulaceae</taxon>
        <taxon>Cuscuteae</taxon>
        <taxon>Cuscuta</taxon>
        <taxon>Cuscuta subgen. Cuscuta</taxon>
    </lineage>
</organism>
<name>A0A9P0ZC77_CUSEU</name>
<dbReference type="AlphaFoldDB" id="A0A9P0ZC77"/>